<dbReference type="Proteomes" id="UP000261600">
    <property type="component" value="Unplaced"/>
</dbReference>
<sequence>MKQECTKQLASSWQVADHTTYTYSWYSWCQCGAGFAPPHPLLTDKCKDTNTFILSTINLVKEICDRAGPQYKDGDLTTSTKQFDIVVCKLEQKGASPPNCKYNGTHHKSQIVISCEGGFPVHYEKNN</sequence>
<evidence type="ECO:0000256" key="2">
    <source>
        <dbReference type="ARBA" id="ARBA00022722"/>
    </source>
</evidence>
<dbReference type="Pfam" id="PF00074">
    <property type="entry name" value="RnaseA"/>
    <property type="match status" value="1"/>
</dbReference>
<reference evidence="7" key="2">
    <citation type="submission" date="2025-09" db="UniProtKB">
        <authorList>
            <consortium name="Ensembl"/>
        </authorList>
    </citation>
    <scope>IDENTIFICATION</scope>
</reference>
<dbReference type="InterPro" id="IPR023412">
    <property type="entry name" value="RNaseA_domain"/>
</dbReference>
<evidence type="ECO:0000256" key="4">
    <source>
        <dbReference type="ARBA" id="ARBA00022801"/>
    </source>
</evidence>
<protein>
    <recommendedName>
        <fullName evidence="6">Ribonuclease A-domain domain-containing protein</fullName>
    </recommendedName>
</protein>
<evidence type="ECO:0000259" key="6">
    <source>
        <dbReference type="SMART" id="SM00092"/>
    </source>
</evidence>
<dbReference type="GO" id="GO:0004519">
    <property type="term" value="F:endonuclease activity"/>
    <property type="evidence" value="ECO:0007669"/>
    <property type="project" value="UniProtKB-KW"/>
</dbReference>
<dbReference type="AlphaFoldDB" id="A0A3Q3ISR4"/>
<dbReference type="GO" id="GO:0003676">
    <property type="term" value="F:nucleic acid binding"/>
    <property type="evidence" value="ECO:0007669"/>
    <property type="project" value="InterPro"/>
</dbReference>
<keyword evidence="3 5" id="KW-0255">Endonuclease</keyword>
<dbReference type="InterPro" id="IPR001427">
    <property type="entry name" value="RNaseA"/>
</dbReference>
<dbReference type="Gene3D" id="3.10.130.10">
    <property type="entry name" value="Ribonuclease A-like domain"/>
    <property type="match status" value="1"/>
</dbReference>
<keyword evidence="4 5" id="KW-0378">Hydrolase</keyword>
<dbReference type="PROSITE" id="PS00127">
    <property type="entry name" value="RNASE_PANCREATIC"/>
    <property type="match status" value="1"/>
</dbReference>
<organism evidence="7 8">
    <name type="scientific">Monopterus albus</name>
    <name type="common">Swamp eel</name>
    <dbReference type="NCBI Taxonomy" id="43700"/>
    <lineage>
        <taxon>Eukaryota</taxon>
        <taxon>Metazoa</taxon>
        <taxon>Chordata</taxon>
        <taxon>Craniata</taxon>
        <taxon>Vertebrata</taxon>
        <taxon>Euteleostomi</taxon>
        <taxon>Actinopterygii</taxon>
        <taxon>Neopterygii</taxon>
        <taxon>Teleostei</taxon>
        <taxon>Neoteleostei</taxon>
        <taxon>Acanthomorphata</taxon>
        <taxon>Anabantaria</taxon>
        <taxon>Synbranchiformes</taxon>
        <taxon>Synbranchidae</taxon>
        <taxon>Monopterus</taxon>
    </lineage>
</organism>
<dbReference type="Ensembl" id="ENSMALT00000007161.1">
    <property type="protein sequence ID" value="ENSMALP00000007015.1"/>
    <property type="gene ID" value="ENSMALG00000004993.1"/>
</dbReference>
<feature type="domain" description="Ribonuclease A-domain" evidence="6">
    <location>
        <begin position="22"/>
        <end position="127"/>
    </location>
</feature>
<reference evidence="7" key="1">
    <citation type="submission" date="2025-08" db="UniProtKB">
        <authorList>
            <consortium name="Ensembl"/>
        </authorList>
    </citation>
    <scope>IDENTIFICATION</scope>
</reference>
<accession>A0A3Q3ISR4</accession>
<evidence type="ECO:0000256" key="3">
    <source>
        <dbReference type="ARBA" id="ARBA00022759"/>
    </source>
</evidence>
<evidence type="ECO:0000256" key="5">
    <source>
        <dbReference type="RuleBase" id="RU000651"/>
    </source>
</evidence>
<name>A0A3Q3ISR4_MONAL</name>
<evidence type="ECO:0000256" key="1">
    <source>
        <dbReference type="ARBA" id="ARBA00005600"/>
    </source>
</evidence>
<dbReference type="InterPro" id="IPR023411">
    <property type="entry name" value="RNaseA_AS"/>
</dbReference>
<dbReference type="SMART" id="SM00092">
    <property type="entry name" value="RNAse_Pc"/>
    <property type="match status" value="1"/>
</dbReference>
<proteinExistence type="inferred from homology"/>
<comment type="similarity">
    <text evidence="1 5">Belongs to the pancreatic ribonuclease family.</text>
</comment>
<dbReference type="GO" id="GO:0050830">
    <property type="term" value="P:defense response to Gram-positive bacterium"/>
    <property type="evidence" value="ECO:0007669"/>
    <property type="project" value="TreeGrafter"/>
</dbReference>
<keyword evidence="8" id="KW-1185">Reference proteome</keyword>
<dbReference type="GO" id="GO:0016787">
    <property type="term" value="F:hydrolase activity"/>
    <property type="evidence" value="ECO:0007669"/>
    <property type="project" value="UniProtKB-KW"/>
</dbReference>
<dbReference type="PANTHER" id="PTHR11437">
    <property type="entry name" value="RIBONUCLEASE"/>
    <property type="match status" value="1"/>
</dbReference>
<evidence type="ECO:0000313" key="8">
    <source>
        <dbReference type="Proteomes" id="UP000261600"/>
    </source>
</evidence>
<keyword evidence="2 5" id="KW-0540">Nuclease</keyword>
<evidence type="ECO:0000313" key="7">
    <source>
        <dbReference type="Ensembl" id="ENSMALP00000007015.1"/>
    </source>
</evidence>
<dbReference type="STRING" id="43700.ENSMALP00000007015"/>
<dbReference type="GO" id="GO:0004540">
    <property type="term" value="F:RNA nuclease activity"/>
    <property type="evidence" value="ECO:0007669"/>
    <property type="project" value="TreeGrafter"/>
</dbReference>
<dbReference type="InterPro" id="IPR036816">
    <property type="entry name" value="RNaseA-like_dom_sf"/>
</dbReference>
<dbReference type="SUPFAM" id="SSF54076">
    <property type="entry name" value="RNase A-like"/>
    <property type="match status" value="1"/>
</dbReference>